<dbReference type="OrthoDB" id="2018987at2759"/>
<dbReference type="AlphaFoldDB" id="A0A9E7L076"/>
<dbReference type="Pfam" id="PF11961">
    <property type="entry name" value="DUF3475"/>
    <property type="match status" value="1"/>
</dbReference>
<feature type="domain" description="DUF3475" evidence="2">
    <location>
        <begin position="165"/>
        <end position="221"/>
    </location>
</feature>
<evidence type="ECO:0000313" key="3">
    <source>
        <dbReference type="EMBL" id="URE35796.1"/>
    </source>
</evidence>
<evidence type="ECO:0000259" key="1">
    <source>
        <dbReference type="Pfam" id="PF05003"/>
    </source>
</evidence>
<dbReference type="GO" id="GO:0045927">
    <property type="term" value="P:positive regulation of growth"/>
    <property type="evidence" value="ECO:0007669"/>
    <property type="project" value="InterPro"/>
</dbReference>
<feature type="domain" description="DUF668" evidence="1">
    <location>
        <begin position="504"/>
        <end position="593"/>
    </location>
</feature>
<reference evidence="3" key="1">
    <citation type="submission" date="2022-05" db="EMBL/GenBank/DDBJ databases">
        <title>The Musa troglodytarum L. genome provides insights into the mechanism of non-climacteric behaviour and enrichment of carotenoids.</title>
        <authorList>
            <person name="Wang J."/>
        </authorList>
    </citation>
    <scope>NUCLEOTIDE SEQUENCE</scope>
    <source>
        <tissue evidence="3">Leaf</tissue>
    </source>
</reference>
<accession>A0A9E7L076</accession>
<evidence type="ECO:0000259" key="2">
    <source>
        <dbReference type="Pfam" id="PF11961"/>
    </source>
</evidence>
<protein>
    <recommendedName>
        <fullName evidence="5">DUF668 domain-containing protein</fullName>
    </recommendedName>
</protein>
<gene>
    <name evidence="3" type="ORF">MUK42_18143</name>
</gene>
<keyword evidence="4" id="KW-1185">Reference proteome</keyword>
<dbReference type="PANTHER" id="PTHR31371:SF2">
    <property type="entry name" value="PLANT_PROTEIN (DUF668)"/>
    <property type="match status" value="1"/>
</dbReference>
<name>A0A9E7L076_9LILI</name>
<evidence type="ECO:0000313" key="4">
    <source>
        <dbReference type="Proteomes" id="UP001055439"/>
    </source>
</evidence>
<dbReference type="EMBL" id="CP097510">
    <property type="protein sequence ID" value="URE35796.1"/>
    <property type="molecule type" value="Genomic_DNA"/>
</dbReference>
<organism evidence="3 4">
    <name type="scientific">Musa troglodytarum</name>
    <name type="common">fe'i banana</name>
    <dbReference type="NCBI Taxonomy" id="320322"/>
    <lineage>
        <taxon>Eukaryota</taxon>
        <taxon>Viridiplantae</taxon>
        <taxon>Streptophyta</taxon>
        <taxon>Embryophyta</taxon>
        <taxon>Tracheophyta</taxon>
        <taxon>Spermatophyta</taxon>
        <taxon>Magnoliopsida</taxon>
        <taxon>Liliopsida</taxon>
        <taxon>Zingiberales</taxon>
        <taxon>Musaceae</taxon>
        <taxon>Musa</taxon>
    </lineage>
</organism>
<dbReference type="PANTHER" id="PTHR31371">
    <property type="entry name" value="BNAC09G50660D PROTEIN"/>
    <property type="match status" value="1"/>
</dbReference>
<dbReference type="InterPro" id="IPR021864">
    <property type="entry name" value="DUF3475"/>
</dbReference>
<sequence>MRWRRKPPSLLSPSFPHLITALSLSERRKEESFRMLSANSNSGKRLLSSSRPFFRPHSSLLRPSLGSVECRKDEIFGIEEENGKIPSVPAEIACWRTSYPKPGLNVIGGTERARDLARSGEGSSQTLAMVAEPWINKMRTSVAAAKRKKKNDGSNPSPSAATVGILSFEVASAMSRAICRYRSLSESEMAKFRSQTLASHGVRHLVSTDEPLLLSLALAEMLDDLNGVAAVASRMGRRCSHPALVGFEHVYSDLLAGRIDPSRLGFLSKDMDGTIRKMERFVSSTAALYAELEVLTELEHAAKKLHQNPVHDESRRAFDQKIEWHRQDIKHLRESSLWNQVYDKVVLLLARAVCTIHSRICLVFGETISSLDCLVADQSCQLSEKIIISVHHPIHSGSLRSGSTDGKSDQIPSEAFADANLRRAGGLRFHCGASPGRLFMECLSLGSSALLKESNDKFENESCIGRPAFGPSVPFSGQETQHMSGKRSKFGPISKLTMLATPSTVGGSALALHYANIIIIIEKLLKHPHLVGEDARDDLYQMLPSSLRAGLRKSLKSYVKNLAIYDAPLAHDWKEALDKILSWLSPMAYDMIRWQTERNFEQQQIISRANLLLLQTLYFADREKTEAVICELLVGLNYICRYEQQQNALLDCTSSLDFDDCVDWHMQYVNDQAPKHLFASCVYHFTSTEVLVLSISEHPSFHSRAVMVLIL</sequence>
<evidence type="ECO:0008006" key="5">
    <source>
        <dbReference type="Google" id="ProtNLM"/>
    </source>
</evidence>
<proteinExistence type="predicted"/>
<dbReference type="InterPro" id="IPR007700">
    <property type="entry name" value="DUF668"/>
</dbReference>
<dbReference type="Pfam" id="PF05003">
    <property type="entry name" value="DUF668"/>
    <property type="match status" value="1"/>
</dbReference>
<dbReference type="Proteomes" id="UP001055439">
    <property type="component" value="Chromosome 8"/>
</dbReference>